<keyword evidence="8" id="KW-1185">Reference proteome</keyword>
<feature type="transmembrane region" description="Helical" evidence="5">
    <location>
        <begin position="95"/>
        <end position="113"/>
    </location>
</feature>
<dbReference type="InterPro" id="IPR011547">
    <property type="entry name" value="SLC26A/SulP_dom"/>
</dbReference>
<evidence type="ECO:0000313" key="8">
    <source>
        <dbReference type="Proteomes" id="UP000305792"/>
    </source>
</evidence>
<dbReference type="OrthoDB" id="9769739at2"/>
<dbReference type="SUPFAM" id="SSF52091">
    <property type="entry name" value="SpoIIaa-like"/>
    <property type="match status" value="1"/>
</dbReference>
<organism evidence="7 8">
    <name type="scientific">Glycomyces paridis</name>
    <dbReference type="NCBI Taxonomy" id="2126555"/>
    <lineage>
        <taxon>Bacteria</taxon>
        <taxon>Bacillati</taxon>
        <taxon>Actinomycetota</taxon>
        <taxon>Actinomycetes</taxon>
        <taxon>Glycomycetales</taxon>
        <taxon>Glycomycetaceae</taxon>
        <taxon>Glycomyces</taxon>
    </lineage>
</organism>
<sequence length="543" mass="55148">MTLFPTLRGYRARWLRADLLAGLAAGAVVVPQAMAYATVAGMPVQVGLYTCMVPMLVYAALGGAKAMSTSTTSTVATLTASTLLAAGVAAGSLGALAALTLEVGLILVALRLLRLGSLVENLNTPVLVGVKTGVGLVVAIGQVPALLGYDAGTGGFFAQAATAIERLPQTVPATAVLAAALLTVLVVLPRLLPAVPAPLVAVALAIGATALLGLDDHGVALIDPVPTGLPELRLPDLEAAAGLLPGALAIAFMVFMESLAVARAMRRPSDPALDNDRELVAAGAANLAGAWFGALPSAGGFSQTAVNDRAGARTQAAQLVTVGLAVAVALWIAPVLDLLPRAALAAVVVTAVLGLVTPGEFRRLARIDRVDCALAVATAAVGLTAGLLAAVAVGVGTTLILVLREANHVGVAEVRRAPDGSLRAALPGDAPAPGVLVLIPTAGVYTASVRSVQNRVLDLVSAQDPLPRIVVLDLAPQATMSVTVLDAVAELDRQLARDGIELQLARLPQRALTIARRASWWPDWEAAGRVHPDVEHALDAARG</sequence>
<dbReference type="RefSeq" id="WP_136528716.1">
    <property type="nucleotide sequence ID" value="NZ_STGX01000003.1"/>
</dbReference>
<gene>
    <name evidence="7" type="ORF">E9998_05605</name>
</gene>
<keyword evidence="3 5" id="KW-1133">Transmembrane helix</keyword>
<feature type="transmembrane region" description="Helical" evidence="5">
    <location>
        <begin position="342"/>
        <end position="361"/>
    </location>
</feature>
<evidence type="ECO:0000256" key="5">
    <source>
        <dbReference type="SAM" id="Phobius"/>
    </source>
</evidence>
<dbReference type="PROSITE" id="PS50801">
    <property type="entry name" value="STAS"/>
    <property type="match status" value="1"/>
</dbReference>
<dbReference type="EMBL" id="STGX01000003">
    <property type="protein sequence ID" value="THV30850.1"/>
    <property type="molecule type" value="Genomic_DNA"/>
</dbReference>
<dbReference type="PANTHER" id="PTHR11814">
    <property type="entry name" value="SULFATE TRANSPORTER"/>
    <property type="match status" value="1"/>
</dbReference>
<protein>
    <submittedName>
        <fullName evidence="7">SulP family inorganic anion transporter</fullName>
    </submittedName>
</protein>
<keyword evidence="4 5" id="KW-0472">Membrane</keyword>
<feature type="transmembrane region" description="Helical" evidence="5">
    <location>
        <begin position="45"/>
        <end position="64"/>
    </location>
</feature>
<name>A0A4S8PJJ5_9ACTN</name>
<proteinExistence type="predicted"/>
<evidence type="ECO:0000256" key="4">
    <source>
        <dbReference type="ARBA" id="ARBA00023136"/>
    </source>
</evidence>
<dbReference type="Gene3D" id="3.30.750.24">
    <property type="entry name" value="STAS domain"/>
    <property type="match status" value="1"/>
</dbReference>
<dbReference type="Proteomes" id="UP000305792">
    <property type="component" value="Unassembled WGS sequence"/>
</dbReference>
<feature type="transmembrane region" description="Helical" evidence="5">
    <location>
        <begin position="71"/>
        <end position="89"/>
    </location>
</feature>
<feature type="transmembrane region" description="Helical" evidence="5">
    <location>
        <begin position="239"/>
        <end position="262"/>
    </location>
</feature>
<accession>A0A4S8PJJ5</accession>
<dbReference type="InterPro" id="IPR002645">
    <property type="entry name" value="STAS_dom"/>
</dbReference>
<evidence type="ECO:0000256" key="1">
    <source>
        <dbReference type="ARBA" id="ARBA00004141"/>
    </source>
</evidence>
<feature type="transmembrane region" description="Helical" evidence="5">
    <location>
        <begin position="373"/>
        <end position="403"/>
    </location>
</feature>
<feature type="domain" description="STAS" evidence="6">
    <location>
        <begin position="433"/>
        <end position="541"/>
    </location>
</feature>
<dbReference type="InterPro" id="IPR001902">
    <property type="entry name" value="SLC26A/SulP_fam"/>
</dbReference>
<dbReference type="GO" id="GO:0055085">
    <property type="term" value="P:transmembrane transport"/>
    <property type="evidence" value="ECO:0007669"/>
    <property type="project" value="InterPro"/>
</dbReference>
<feature type="transmembrane region" description="Helical" evidence="5">
    <location>
        <begin position="316"/>
        <end position="336"/>
    </location>
</feature>
<dbReference type="AlphaFoldDB" id="A0A4S8PJJ5"/>
<feature type="transmembrane region" description="Helical" evidence="5">
    <location>
        <begin position="195"/>
        <end position="214"/>
    </location>
</feature>
<dbReference type="GO" id="GO:0016020">
    <property type="term" value="C:membrane"/>
    <property type="evidence" value="ECO:0007669"/>
    <property type="project" value="UniProtKB-SubCell"/>
</dbReference>
<evidence type="ECO:0000256" key="3">
    <source>
        <dbReference type="ARBA" id="ARBA00022989"/>
    </source>
</evidence>
<reference evidence="7 8" key="1">
    <citation type="journal article" date="2018" name="Int. J. Syst. Evol. Microbiol.">
        <title>Glycomyces paridis sp. nov., isolated from the medicinal plant Paris polyphylla.</title>
        <authorList>
            <person name="Fang X.M."/>
            <person name="Bai J.L."/>
            <person name="Su J."/>
            <person name="Zhao L.L."/>
            <person name="Liu H.Y."/>
            <person name="Ma B.P."/>
            <person name="Zhang Y.Q."/>
            <person name="Yu L.Y."/>
        </authorList>
    </citation>
    <scope>NUCLEOTIDE SEQUENCE [LARGE SCALE GENOMIC DNA]</scope>
    <source>
        <strain evidence="7 8">CPCC 204357</strain>
    </source>
</reference>
<comment type="subcellular location">
    <subcellularLocation>
        <location evidence="1">Membrane</location>
        <topology evidence="1">Multi-pass membrane protein</topology>
    </subcellularLocation>
</comment>
<feature type="transmembrane region" description="Helical" evidence="5">
    <location>
        <begin position="169"/>
        <end position="188"/>
    </location>
</feature>
<evidence type="ECO:0000256" key="2">
    <source>
        <dbReference type="ARBA" id="ARBA00022692"/>
    </source>
</evidence>
<evidence type="ECO:0000259" key="6">
    <source>
        <dbReference type="PROSITE" id="PS50801"/>
    </source>
</evidence>
<dbReference type="InterPro" id="IPR036513">
    <property type="entry name" value="STAS_dom_sf"/>
</dbReference>
<feature type="transmembrane region" description="Helical" evidence="5">
    <location>
        <begin position="125"/>
        <end position="149"/>
    </location>
</feature>
<keyword evidence="2 5" id="KW-0812">Transmembrane</keyword>
<dbReference type="Pfam" id="PF00916">
    <property type="entry name" value="Sulfate_transp"/>
    <property type="match status" value="1"/>
</dbReference>
<dbReference type="Pfam" id="PF01740">
    <property type="entry name" value="STAS"/>
    <property type="match status" value="1"/>
</dbReference>
<comment type="caution">
    <text evidence="7">The sequence shown here is derived from an EMBL/GenBank/DDBJ whole genome shotgun (WGS) entry which is preliminary data.</text>
</comment>
<evidence type="ECO:0000313" key="7">
    <source>
        <dbReference type="EMBL" id="THV30850.1"/>
    </source>
</evidence>